<dbReference type="EMBL" id="JBGGTQ010000013">
    <property type="protein sequence ID" value="MEZ0494598.1"/>
    <property type="molecule type" value="Genomic_DNA"/>
</dbReference>
<name>A0ABV4I7D8_9ACTN</name>
<sequence>MVDRFAADLRAAFPVQRGWSRNVLQHHLATVLHRREGEAPSNVAAQLPAPDSDLEQSLVDRLQDTLTEFGHGTAFVGYTYDCLPAEERAALPDVDTLTSALGGDRDR</sequence>
<dbReference type="RefSeq" id="WP_370720825.1">
    <property type="nucleotide sequence ID" value="NZ_JBGGTQ010000013.1"/>
</dbReference>
<evidence type="ECO:0000313" key="2">
    <source>
        <dbReference type="Proteomes" id="UP001566476"/>
    </source>
</evidence>
<reference evidence="1 2" key="1">
    <citation type="submission" date="2024-07" db="EMBL/GenBank/DDBJ databases">
        <authorList>
            <person name="Thanompreechachai J."/>
            <person name="Duangmal K."/>
        </authorList>
    </citation>
    <scope>NUCLEOTIDE SEQUENCE [LARGE SCALE GENOMIC DNA]</scope>
    <source>
        <strain evidence="1 2">TBRC 1896</strain>
    </source>
</reference>
<dbReference type="Proteomes" id="UP001566476">
    <property type="component" value="Unassembled WGS sequence"/>
</dbReference>
<comment type="caution">
    <text evidence="1">The sequence shown here is derived from an EMBL/GenBank/DDBJ whole genome shotgun (WGS) entry which is preliminary data.</text>
</comment>
<gene>
    <name evidence="1" type="ORF">AB2L28_20360</name>
</gene>
<evidence type="ECO:0000313" key="1">
    <source>
        <dbReference type="EMBL" id="MEZ0494598.1"/>
    </source>
</evidence>
<accession>A0ABV4I7D8</accession>
<keyword evidence="2" id="KW-1185">Reference proteome</keyword>
<proteinExistence type="predicted"/>
<protein>
    <submittedName>
        <fullName evidence="1">Uncharacterized protein</fullName>
    </submittedName>
</protein>
<organism evidence="1 2">
    <name type="scientific">Kineococcus mangrovi</name>
    <dbReference type="NCBI Taxonomy" id="1660183"/>
    <lineage>
        <taxon>Bacteria</taxon>
        <taxon>Bacillati</taxon>
        <taxon>Actinomycetota</taxon>
        <taxon>Actinomycetes</taxon>
        <taxon>Kineosporiales</taxon>
        <taxon>Kineosporiaceae</taxon>
        <taxon>Kineococcus</taxon>
    </lineage>
</organism>